<evidence type="ECO:0000313" key="3">
    <source>
        <dbReference type="EMBL" id="KAF9737455.1"/>
    </source>
</evidence>
<accession>A0A9P6KSN9</accession>
<keyword evidence="4" id="KW-1185">Reference proteome</keyword>
<evidence type="ECO:0000256" key="2">
    <source>
        <dbReference type="SAM" id="Phobius"/>
    </source>
</evidence>
<dbReference type="AlphaFoldDB" id="A0A9P6KSN9"/>
<feature type="compositionally biased region" description="Polar residues" evidence="1">
    <location>
        <begin position="100"/>
        <end position="126"/>
    </location>
</feature>
<dbReference type="OrthoDB" id="5421765at2759"/>
<keyword evidence="2" id="KW-0472">Membrane</keyword>
<keyword evidence="2" id="KW-0812">Transmembrane</keyword>
<sequence length="494" mass="52873">MATPTKPVPAFELALSSPLPTFTFFSDAEATSGTSQTLWTTTLSSKDKWGAAVAPGVNNQIILDEAKTTVWFNWDSNATLLSYNYDRLASDGAHTSYGGTSVGTVPADPTQTTAGAANTDNASTNPGYIEPSDGPATISNQITTTLKASQSSQSSAASSSTSFSALGTHSDGIAPGAAAGIGIGCLLAGALIAGLIAWFCSKRRRYASGVRDSEASTVASMHREKGPMANAVSISSGGLIASALGNGLSQSLEDKAISGEISKISNLIKNHVQNYYHSRAVSPGMLDYDDLQALGENLPISVGTLSTLLNNSATREIALRFVLAWVVTSRIQLNDSSNTTFLPPEVARCMHSMNYIETASRVHSLFYTRWRALTAELLQPTYVRNPFSASDGRIRNIQAAATLLDSILRPFADSRMEDGARSRNLEEMLKRSAHFAFTLFSQPTVWNFDWQNDQGVKSGSLCIFPVLVQVADENGEPLHSPRPFNEAVNRRLDE</sequence>
<evidence type="ECO:0000313" key="4">
    <source>
        <dbReference type="Proteomes" id="UP000756921"/>
    </source>
</evidence>
<protein>
    <submittedName>
        <fullName evidence="3">Uncharacterized protein</fullName>
    </submittedName>
</protein>
<feature type="transmembrane region" description="Helical" evidence="2">
    <location>
        <begin position="177"/>
        <end position="201"/>
    </location>
</feature>
<feature type="region of interest" description="Disordered" evidence="1">
    <location>
        <begin position="100"/>
        <end position="136"/>
    </location>
</feature>
<proteinExistence type="predicted"/>
<keyword evidence="2" id="KW-1133">Transmembrane helix</keyword>
<reference evidence="3" key="1">
    <citation type="journal article" date="2020" name="Mol. Plant Microbe Interact.">
        <title>Genome Sequence of the Biocontrol Agent Coniothyrium minitans strain Conio (IMI 134523).</title>
        <authorList>
            <person name="Patel D."/>
            <person name="Shittu T.A."/>
            <person name="Baroncelli R."/>
            <person name="Muthumeenakshi S."/>
            <person name="Osborne T.H."/>
            <person name="Janganan T.K."/>
            <person name="Sreenivasaprasad S."/>
        </authorList>
    </citation>
    <scope>NUCLEOTIDE SEQUENCE</scope>
    <source>
        <strain evidence="3">Conio</strain>
    </source>
</reference>
<dbReference type="EMBL" id="WJXW01000004">
    <property type="protein sequence ID" value="KAF9737455.1"/>
    <property type="molecule type" value="Genomic_DNA"/>
</dbReference>
<comment type="caution">
    <text evidence="3">The sequence shown here is derived from an EMBL/GenBank/DDBJ whole genome shotgun (WGS) entry which is preliminary data.</text>
</comment>
<evidence type="ECO:0000256" key="1">
    <source>
        <dbReference type="SAM" id="MobiDB-lite"/>
    </source>
</evidence>
<name>A0A9P6KSN9_9PLEO</name>
<gene>
    <name evidence="3" type="ORF">PMIN01_05234</name>
</gene>
<dbReference type="Proteomes" id="UP000756921">
    <property type="component" value="Unassembled WGS sequence"/>
</dbReference>
<organism evidence="3 4">
    <name type="scientific">Paraphaeosphaeria minitans</name>
    <dbReference type="NCBI Taxonomy" id="565426"/>
    <lineage>
        <taxon>Eukaryota</taxon>
        <taxon>Fungi</taxon>
        <taxon>Dikarya</taxon>
        <taxon>Ascomycota</taxon>
        <taxon>Pezizomycotina</taxon>
        <taxon>Dothideomycetes</taxon>
        <taxon>Pleosporomycetidae</taxon>
        <taxon>Pleosporales</taxon>
        <taxon>Massarineae</taxon>
        <taxon>Didymosphaeriaceae</taxon>
        <taxon>Paraphaeosphaeria</taxon>
    </lineage>
</organism>